<dbReference type="FunFam" id="3.40.50.300:FF:000006">
    <property type="entry name" value="DNA-binding transcriptional regulator NtrC"/>
    <property type="match status" value="1"/>
</dbReference>
<dbReference type="GO" id="GO:0005524">
    <property type="term" value="F:ATP binding"/>
    <property type="evidence" value="ECO:0007669"/>
    <property type="project" value="UniProtKB-KW"/>
</dbReference>
<dbReference type="Gene3D" id="1.10.8.60">
    <property type="match status" value="1"/>
</dbReference>
<dbReference type="GO" id="GO:0003677">
    <property type="term" value="F:DNA binding"/>
    <property type="evidence" value="ECO:0007669"/>
    <property type="project" value="UniProtKB-KW"/>
</dbReference>
<dbReference type="CDD" id="cd00009">
    <property type="entry name" value="AAA"/>
    <property type="match status" value="1"/>
</dbReference>
<dbReference type="InterPro" id="IPR025944">
    <property type="entry name" value="Sigma_54_int_dom_CS"/>
</dbReference>
<dbReference type="PROSITE" id="PS00676">
    <property type="entry name" value="SIGMA54_INTERACT_2"/>
    <property type="match status" value="1"/>
</dbReference>
<dbReference type="InterPro" id="IPR009057">
    <property type="entry name" value="Homeodomain-like_sf"/>
</dbReference>
<dbReference type="KEGG" id="pter:C2L65_35655"/>
<dbReference type="Gene3D" id="1.10.10.60">
    <property type="entry name" value="Homeodomain-like"/>
    <property type="match status" value="1"/>
</dbReference>
<evidence type="ECO:0000256" key="1">
    <source>
        <dbReference type="ARBA" id="ARBA00022741"/>
    </source>
</evidence>
<dbReference type="EMBL" id="CP026113">
    <property type="protein sequence ID" value="AUT64942.1"/>
    <property type="molecule type" value="Genomic_DNA"/>
</dbReference>
<dbReference type="InterPro" id="IPR002078">
    <property type="entry name" value="Sigma_54_int"/>
</dbReference>
<keyword evidence="3" id="KW-0805">Transcription regulation</keyword>
<dbReference type="PANTHER" id="PTHR32071:SF117">
    <property type="entry name" value="PTS-DEPENDENT DIHYDROXYACETONE KINASE OPERON REGULATORY PROTEIN-RELATED"/>
    <property type="match status" value="1"/>
</dbReference>
<evidence type="ECO:0000256" key="2">
    <source>
        <dbReference type="ARBA" id="ARBA00022840"/>
    </source>
</evidence>
<evidence type="ECO:0000259" key="6">
    <source>
        <dbReference type="PROSITE" id="PS50045"/>
    </source>
</evidence>
<dbReference type="InterPro" id="IPR025662">
    <property type="entry name" value="Sigma_54_int_dom_ATP-bd_1"/>
</dbReference>
<dbReference type="Proteomes" id="UP000243502">
    <property type="component" value="Chromosome 3"/>
</dbReference>
<dbReference type="InterPro" id="IPR027417">
    <property type="entry name" value="P-loop_NTPase"/>
</dbReference>
<organism evidence="7 8">
    <name type="scientific">Paraburkholderia terrae</name>
    <dbReference type="NCBI Taxonomy" id="311230"/>
    <lineage>
        <taxon>Bacteria</taxon>
        <taxon>Pseudomonadati</taxon>
        <taxon>Pseudomonadota</taxon>
        <taxon>Betaproteobacteria</taxon>
        <taxon>Burkholderiales</taxon>
        <taxon>Burkholderiaceae</taxon>
        <taxon>Paraburkholderia</taxon>
    </lineage>
</organism>
<reference evidence="7 8" key="1">
    <citation type="submission" date="2018-01" db="EMBL/GenBank/DDBJ databases">
        <title>Species boundaries and ecological features among Paraburkholderia terrae DSMZ17804T, P. hospita DSMZ17164T and P. caribensis DSMZ13236T.</title>
        <authorList>
            <person name="Pratama A.A."/>
        </authorList>
    </citation>
    <scope>NUCLEOTIDE SEQUENCE [LARGE SCALE GENOMIC DNA]</scope>
    <source>
        <strain evidence="7 8">DSM 17804</strain>
    </source>
</reference>
<evidence type="ECO:0000256" key="4">
    <source>
        <dbReference type="ARBA" id="ARBA00023125"/>
    </source>
</evidence>
<dbReference type="AlphaFoldDB" id="A0A2I8EZX6"/>
<dbReference type="Gene3D" id="3.40.50.300">
    <property type="entry name" value="P-loop containing nucleotide triphosphate hydrolases"/>
    <property type="match status" value="1"/>
</dbReference>
<evidence type="ECO:0000256" key="3">
    <source>
        <dbReference type="ARBA" id="ARBA00023015"/>
    </source>
</evidence>
<dbReference type="PROSITE" id="PS00688">
    <property type="entry name" value="SIGMA54_INTERACT_3"/>
    <property type="match status" value="1"/>
</dbReference>
<accession>A0A2I8EZX6</accession>
<dbReference type="GO" id="GO:0006355">
    <property type="term" value="P:regulation of DNA-templated transcription"/>
    <property type="evidence" value="ECO:0007669"/>
    <property type="project" value="InterPro"/>
</dbReference>
<dbReference type="Pfam" id="PF25601">
    <property type="entry name" value="AAA_lid_14"/>
    <property type="match status" value="1"/>
</dbReference>
<gene>
    <name evidence="7" type="ORF">C2L65_35655</name>
</gene>
<evidence type="ECO:0000256" key="5">
    <source>
        <dbReference type="ARBA" id="ARBA00023163"/>
    </source>
</evidence>
<dbReference type="SMART" id="SM00382">
    <property type="entry name" value="AAA"/>
    <property type="match status" value="1"/>
</dbReference>
<keyword evidence="2" id="KW-0067">ATP-binding</keyword>
<dbReference type="InterPro" id="IPR003593">
    <property type="entry name" value="AAA+_ATPase"/>
</dbReference>
<sequence>MSIKTEAKNEFDALPSKLVGRAASFRKAIADLPSIARSDAPVLICGETGTGKELIARAIHYLGSRSKFPFVPINCGAFSENLLEDELFGHERGAFTDARQQRVGLIAQADGGTVFLDEVDSLPFKAQVDLLRVLQEETLRAIGSNFERRIDVQIVSATNVPLDQLLQRGDFRQDLYYRLAVFAVHLPPLRERREDIMPLAHHFLGKHTPPTKTPMQLSAEALSALEGCVWPGNVRELENAIIRGIHLARSSTIQLSELRLDPTSQTQIRTDAEHWQPDISDTRPLVVLKRQLVEGFERRYLSHLLACHEGNVSRVAKAAGKERRDMGRLLQKYRLDPRSFRPAPQDFSS</sequence>
<keyword evidence="5" id="KW-0804">Transcription</keyword>
<name>A0A2I8EZX6_9BURK</name>
<dbReference type="SUPFAM" id="SSF52540">
    <property type="entry name" value="P-loop containing nucleoside triphosphate hydrolases"/>
    <property type="match status" value="1"/>
</dbReference>
<protein>
    <submittedName>
        <fullName evidence="7">Sigma-54-dependent Fis family transcriptional regulator</fullName>
    </submittedName>
</protein>
<dbReference type="SUPFAM" id="SSF46689">
    <property type="entry name" value="Homeodomain-like"/>
    <property type="match status" value="1"/>
</dbReference>
<dbReference type="RefSeq" id="WP_042309628.1">
    <property type="nucleotide sequence ID" value="NZ_CP026113.1"/>
</dbReference>
<dbReference type="OrthoDB" id="9761705at2"/>
<dbReference type="InterPro" id="IPR058031">
    <property type="entry name" value="AAA_lid_NorR"/>
</dbReference>
<dbReference type="InterPro" id="IPR025943">
    <property type="entry name" value="Sigma_54_int_dom_ATP-bd_2"/>
</dbReference>
<dbReference type="Pfam" id="PF00158">
    <property type="entry name" value="Sigma54_activat"/>
    <property type="match status" value="1"/>
</dbReference>
<keyword evidence="1" id="KW-0547">Nucleotide-binding</keyword>
<dbReference type="PANTHER" id="PTHR32071">
    <property type="entry name" value="TRANSCRIPTIONAL REGULATORY PROTEIN"/>
    <property type="match status" value="1"/>
</dbReference>
<dbReference type="PROSITE" id="PS50045">
    <property type="entry name" value="SIGMA54_INTERACT_4"/>
    <property type="match status" value="1"/>
</dbReference>
<evidence type="ECO:0000313" key="7">
    <source>
        <dbReference type="EMBL" id="AUT64942.1"/>
    </source>
</evidence>
<evidence type="ECO:0000313" key="8">
    <source>
        <dbReference type="Proteomes" id="UP000243502"/>
    </source>
</evidence>
<keyword evidence="4" id="KW-0238">DNA-binding</keyword>
<feature type="domain" description="Sigma-54 factor interaction" evidence="6">
    <location>
        <begin position="18"/>
        <end position="246"/>
    </location>
</feature>
<dbReference type="PROSITE" id="PS00675">
    <property type="entry name" value="SIGMA54_INTERACT_1"/>
    <property type="match status" value="1"/>
</dbReference>
<proteinExistence type="predicted"/>